<evidence type="ECO:0000259" key="1">
    <source>
        <dbReference type="Pfam" id="PF07883"/>
    </source>
</evidence>
<dbReference type="OrthoDB" id="2886949at2"/>
<dbReference type="AlphaFoldDB" id="A0A0Q2RUX6"/>
<feature type="domain" description="Cupin type-2" evidence="1">
    <location>
        <begin position="42"/>
        <end position="107"/>
    </location>
</feature>
<sequence>MNVTRVCDAPTYVAPAHHHVCTSRLQGLEAGPSERFWVGVSLYHPGGMAEKAAAPAETVYVVLDGELVIHTDEGETVLGRLDSMHLARGETRSILNRSDQEALLLVTMAHLDGEDS</sequence>
<dbReference type="InterPro" id="IPR011051">
    <property type="entry name" value="RmlC_Cupin_sf"/>
</dbReference>
<dbReference type="InterPro" id="IPR014710">
    <property type="entry name" value="RmlC-like_jellyroll"/>
</dbReference>
<dbReference type="InterPro" id="IPR013096">
    <property type="entry name" value="Cupin_2"/>
</dbReference>
<evidence type="ECO:0000313" key="2">
    <source>
        <dbReference type="EMBL" id="KQH79019.1"/>
    </source>
</evidence>
<dbReference type="SUPFAM" id="SSF51182">
    <property type="entry name" value="RmlC-like cupins"/>
    <property type="match status" value="1"/>
</dbReference>
<dbReference type="STRING" id="1778.A9W97_08350"/>
<gene>
    <name evidence="2" type="ORF">AO501_17735</name>
</gene>
<comment type="caution">
    <text evidence="2">The sequence shown here is derived from an EMBL/GenBank/DDBJ whole genome shotgun (WGS) entry which is preliminary data.</text>
</comment>
<dbReference type="RefSeq" id="WP_055578049.1">
    <property type="nucleotide sequence ID" value="NZ_LKTM01000124.1"/>
</dbReference>
<organism evidence="2 3">
    <name type="scientific">Mycobacterium gordonae</name>
    <dbReference type="NCBI Taxonomy" id="1778"/>
    <lineage>
        <taxon>Bacteria</taxon>
        <taxon>Bacillati</taxon>
        <taxon>Actinomycetota</taxon>
        <taxon>Actinomycetes</taxon>
        <taxon>Mycobacteriales</taxon>
        <taxon>Mycobacteriaceae</taxon>
        <taxon>Mycobacterium</taxon>
    </lineage>
</organism>
<dbReference type="Gene3D" id="2.60.120.10">
    <property type="entry name" value="Jelly Rolls"/>
    <property type="match status" value="1"/>
</dbReference>
<proteinExistence type="predicted"/>
<name>A0A0Q2RUX6_MYCGO</name>
<dbReference type="Pfam" id="PF07883">
    <property type="entry name" value="Cupin_2"/>
    <property type="match status" value="1"/>
</dbReference>
<dbReference type="EMBL" id="LKTM01000124">
    <property type="protein sequence ID" value="KQH79019.1"/>
    <property type="molecule type" value="Genomic_DNA"/>
</dbReference>
<dbReference type="Proteomes" id="UP000051677">
    <property type="component" value="Unassembled WGS sequence"/>
</dbReference>
<protein>
    <submittedName>
        <fullName evidence="2">Cupin</fullName>
    </submittedName>
</protein>
<evidence type="ECO:0000313" key="3">
    <source>
        <dbReference type="Proteomes" id="UP000051677"/>
    </source>
</evidence>
<reference evidence="2 3" key="1">
    <citation type="submission" date="2015-10" db="EMBL/GenBank/DDBJ databases">
        <title>Mycobacterium gordonae draft genome assembly.</title>
        <authorList>
            <person name="Ustinova V."/>
            <person name="Smirnova T."/>
            <person name="Blagodatskikh K."/>
            <person name="Varlamov D."/>
            <person name="Larionova E."/>
            <person name="Chernousova L."/>
        </authorList>
    </citation>
    <scope>NUCLEOTIDE SEQUENCE [LARGE SCALE GENOMIC DNA]</scope>
    <source>
        <strain evidence="2 3">CTRI 14-8773</strain>
    </source>
</reference>
<dbReference type="CDD" id="cd20299">
    <property type="entry name" value="cupin_YP766765-like"/>
    <property type="match status" value="1"/>
</dbReference>
<accession>A0A0Q2RUX6</accession>